<dbReference type="InParanoid" id="A0A3G9JKL6"/>
<sequence>MKYSFNLIIIRKENINGKVSAMRKAVNRIIMCLGCVCIIIAATLFVYNKHLLEKNYTNAHNIYKKAEALIPPVYISSTSGDLSIYGYLVRATVSSAHLQCVVAKDHDLPYYHKKMIALPDYLKGDLQKVSIGETIILHKVNGKKVTYKVTDSGRIPYKNLTSVGLTIYCQTNGYCYFISSKRI</sequence>
<dbReference type="Proteomes" id="UP000268059">
    <property type="component" value="Chromosome"/>
</dbReference>
<gene>
    <name evidence="2" type="ORF">SG0102_04770</name>
</gene>
<keyword evidence="1" id="KW-0812">Transmembrane</keyword>
<evidence type="ECO:0000256" key="1">
    <source>
        <dbReference type="SAM" id="Phobius"/>
    </source>
</evidence>
<name>A0A3G9JKL6_9FIRM</name>
<keyword evidence="1" id="KW-0472">Membrane</keyword>
<proteinExistence type="predicted"/>
<dbReference type="EMBL" id="AP019309">
    <property type="protein sequence ID" value="BBH25543.1"/>
    <property type="molecule type" value="Genomic_DNA"/>
</dbReference>
<dbReference type="KEGG" id="ebm:SG0102_04770"/>
<dbReference type="AlphaFoldDB" id="A0A3G9JKL6"/>
<evidence type="ECO:0000313" key="3">
    <source>
        <dbReference type="Proteomes" id="UP000268059"/>
    </source>
</evidence>
<organism evidence="2 3">
    <name type="scientific">Intestinibaculum porci</name>
    <dbReference type="NCBI Taxonomy" id="2487118"/>
    <lineage>
        <taxon>Bacteria</taxon>
        <taxon>Bacillati</taxon>
        <taxon>Bacillota</taxon>
        <taxon>Erysipelotrichia</taxon>
        <taxon>Erysipelotrichales</taxon>
        <taxon>Erysipelotrichaceae</taxon>
        <taxon>Intestinibaculum</taxon>
    </lineage>
</organism>
<evidence type="ECO:0000313" key="2">
    <source>
        <dbReference type="EMBL" id="BBH25543.1"/>
    </source>
</evidence>
<protein>
    <submittedName>
        <fullName evidence="2">Uncharacterized protein</fullName>
    </submittedName>
</protein>
<reference evidence="2 3" key="1">
    <citation type="submission" date="2018-11" db="EMBL/GenBank/DDBJ databases">
        <title>Novel Erysipelotrichaceae bacterium isolated from small intestine of a swine.</title>
        <authorList>
            <person name="Kim J.S."/>
            <person name="Choe H."/>
            <person name="Lee Y.R."/>
            <person name="Kim K.M."/>
            <person name="Park D.S."/>
        </authorList>
    </citation>
    <scope>NUCLEOTIDE SEQUENCE [LARGE SCALE GENOMIC DNA]</scope>
    <source>
        <strain evidence="2 3">SG0102</strain>
    </source>
</reference>
<accession>A0A3G9JKL6</accession>
<keyword evidence="1" id="KW-1133">Transmembrane helix</keyword>
<feature type="transmembrane region" description="Helical" evidence="1">
    <location>
        <begin position="25"/>
        <end position="47"/>
    </location>
</feature>
<keyword evidence="3" id="KW-1185">Reference proteome</keyword>